<proteinExistence type="predicted"/>
<sequence length="208" mass="22311">MVEAYLRQSPLSQLALPSRAAEETGDAGVLMAERPFRRIVNLRGDPKSEAFQNAAKSVLGAELPLTPNSTTSPNTAAASKDASLLWLGPDEWWAISEDETPPLADKLRDALTGQHAAVTDVGEGYSCIAVSGPNAIDTLAKGCTLDFHDSVFAPGSCAQSDMAKAAVVFRRLEDETPSFEIYVRSSFAEYLWRWIEDAAGEYGVAVSA</sequence>
<dbReference type="InterPro" id="IPR027266">
    <property type="entry name" value="TrmE/GcvT-like"/>
</dbReference>
<evidence type="ECO:0000313" key="2">
    <source>
        <dbReference type="Proteomes" id="UP000315252"/>
    </source>
</evidence>
<protein>
    <submittedName>
        <fullName evidence="1">Sarcosine oxidase subunit gamma</fullName>
    </submittedName>
</protein>
<dbReference type="Proteomes" id="UP000315252">
    <property type="component" value="Unassembled WGS sequence"/>
</dbReference>
<dbReference type="Gene3D" id="3.30.70.1520">
    <property type="entry name" value="Heterotetrameric sarcosine oxidase"/>
    <property type="match status" value="1"/>
</dbReference>
<reference evidence="1 2" key="1">
    <citation type="submission" date="2019-06" db="EMBL/GenBank/DDBJ databases">
        <title>Whole genome sequence for Rhodospirillaceae sp. R148.</title>
        <authorList>
            <person name="Wang G."/>
        </authorList>
    </citation>
    <scope>NUCLEOTIDE SEQUENCE [LARGE SCALE GENOMIC DNA]</scope>
    <source>
        <strain evidence="1 2">R148</strain>
    </source>
</reference>
<dbReference type="SUPFAM" id="SSF103025">
    <property type="entry name" value="Folate-binding domain"/>
    <property type="match status" value="1"/>
</dbReference>
<dbReference type="EMBL" id="VHSH01000007">
    <property type="protein sequence ID" value="TQV77672.1"/>
    <property type="molecule type" value="Genomic_DNA"/>
</dbReference>
<name>A0A545TKB6_9PROT</name>
<dbReference type="InterPro" id="IPR007375">
    <property type="entry name" value="SoxG"/>
</dbReference>
<evidence type="ECO:0000313" key="1">
    <source>
        <dbReference type="EMBL" id="TQV77672.1"/>
    </source>
</evidence>
<dbReference type="RefSeq" id="WP_142898016.1">
    <property type="nucleotide sequence ID" value="NZ_ML660058.1"/>
</dbReference>
<dbReference type="Gene3D" id="3.30.1360.120">
    <property type="entry name" value="Probable tRNA modification gtpase trme, domain 1"/>
    <property type="match status" value="1"/>
</dbReference>
<comment type="caution">
    <text evidence="1">The sequence shown here is derived from an EMBL/GenBank/DDBJ whole genome shotgun (WGS) entry which is preliminary data.</text>
</comment>
<accession>A0A545TKB6</accession>
<dbReference type="AlphaFoldDB" id="A0A545TKB6"/>
<dbReference type="Pfam" id="PF04268">
    <property type="entry name" value="SoxG"/>
    <property type="match status" value="1"/>
</dbReference>
<gene>
    <name evidence="1" type="ORF">FKG95_19090</name>
</gene>
<dbReference type="OrthoDB" id="9814782at2"/>
<organism evidence="1 2">
    <name type="scientific">Denitrobaculum tricleocarpae</name>
    <dbReference type="NCBI Taxonomy" id="2591009"/>
    <lineage>
        <taxon>Bacteria</taxon>
        <taxon>Pseudomonadati</taxon>
        <taxon>Pseudomonadota</taxon>
        <taxon>Alphaproteobacteria</taxon>
        <taxon>Rhodospirillales</taxon>
        <taxon>Rhodospirillaceae</taxon>
        <taxon>Denitrobaculum</taxon>
    </lineage>
</organism>
<keyword evidence="2" id="KW-1185">Reference proteome</keyword>